<feature type="coiled-coil region" evidence="1">
    <location>
        <begin position="35"/>
        <end position="69"/>
    </location>
</feature>
<keyword evidence="1" id="KW-0175">Coiled coil</keyword>
<proteinExistence type="predicted"/>
<gene>
    <name evidence="2" type="ORF">J2S05_001749</name>
</gene>
<feature type="coiled-coil region" evidence="1">
    <location>
        <begin position="111"/>
        <end position="159"/>
    </location>
</feature>
<sequence length="170" mass="19503">MDNSQQIFLLNQRITSKQSSISTLSGQNNTYRSQHSDGISELNRLEKQLEDLLQNQQDMINQLDKIEGLTVGEGSPMGRIKFFAPGLLEGRALEKIQERIANRQDQQLQGRNRIQETIHEADDDISELEGKIEDQKAANLQLEQLLSNNQNRIDQLKLQVSSDRSRLRMM</sequence>
<accession>A0ABT9YGG5</accession>
<keyword evidence="2" id="KW-0540">Nuclease</keyword>
<keyword evidence="3" id="KW-1185">Reference proteome</keyword>
<organism evidence="2 3">
    <name type="scientific">Alkalicoccobacillus murimartini</name>
    <dbReference type="NCBI Taxonomy" id="171685"/>
    <lineage>
        <taxon>Bacteria</taxon>
        <taxon>Bacillati</taxon>
        <taxon>Bacillota</taxon>
        <taxon>Bacilli</taxon>
        <taxon>Bacillales</taxon>
        <taxon>Bacillaceae</taxon>
        <taxon>Alkalicoccobacillus</taxon>
    </lineage>
</organism>
<protein>
    <submittedName>
        <fullName evidence="2">DNA repair exonuclease SbcCD ATPase subunit</fullName>
    </submittedName>
</protein>
<keyword evidence="2" id="KW-0378">Hydrolase</keyword>
<evidence type="ECO:0000313" key="2">
    <source>
        <dbReference type="EMBL" id="MDQ0206950.1"/>
    </source>
</evidence>
<evidence type="ECO:0000256" key="1">
    <source>
        <dbReference type="SAM" id="Coils"/>
    </source>
</evidence>
<dbReference type="GO" id="GO:0004527">
    <property type="term" value="F:exonuclease activity"/>
    <property type="evidence" value="ECO:0007669"/>
    <property type="project" value="UniProtKB-KW"/>
</dbReference>
<dbReference type="Proteomes" id="UP001225034">
    <property type="component" value="Unassembled WGS sequence"/>
</dbReference>
<comment type="caution">
    <text evidence="2">The sequence shown here is derived from an EMBL/GenBank/DDBJ whole genome shotgun (WGS) entry which is preliminary data.</text>
</comment>
<dbReference type="RefSeq" id="WP_306981853.1">
    <property type="nucleotide sequence ID" value="NZ_JAUSUA010000002.1"/>
</dbReference>
<reference evidence="2 3" key="1">
    <citation type="submission" date="2023-07" db="EMBL/GenBank/DDBJ databases">
        <title>Genomic Encyclopedia of Type Strains, Phase IV (KMG-IV): sequencing the most valuable type-strain genomes for metagenomic binning, comparative biology and taxonomic classification.</title>
        <authorList>
            <person name="Goeker M."/>
        </authorList>
    </citation>
    <scope>NUCLEOTIDE SEQUENCE [LARGE SCALE GENOMIC DNA]</scope>
    <source>
        <strain evidence="2 3">DSM 19154</strain>
    </source>
</reference>
<evidence type="ECO:0000313" key="3">
    <source>
        <dbReference type="Proteomes" id="UP001225034"/>
    </source>
</evidence>
<dbReference type="EMBL" id="JAUSUA010000002">
    <property type="protein sequence ID" value="MDQ0206950.1"/>
    <property type="molecule type" value="Genomic_DNA"/>
</dbReference>
<name>A0ABT9YGG5_9BACI</name>
<keyword evidence="2" id="KW-0269">Exonuclease</keyword>